<evidence type="ECO:0000256" key="5">
    <source>
        <dbReference type="ARBA" id="ARBA00022827"/>
    </source>
</evidence>
<dbReference type="InterPro" id="IPR017927">
    <property type="entry name" value="FAD-bd_FR_type"/>
</dbReference>
<keyword evidence="3" id="KW-0001">2Fe-2S</keyword>
<sequence length="344" mass="38200">MITYGLKVVEKVKETDDAVTICFKQPGLKKIAYQAGQYLTVIFRINGRRYIRPYSFSSAPGIDATLNITVKRVLQGVVSNHIVDKVEVGDTIEVMPPMGDFVIDRDNFNNTNHVVLWGVGSGVTPLMSIAKFVLGNYSNHVTLVYGNRSHESTIFVSQIEQLKQQYSNFTLWNFHTKLRVNATNTYLVEGRIQPAKVLAVLNEVDQLKHSVHYVCGPLGLKESVKDELIKFDVDPSHIHSEDFEIVKDPKDFEDVITCTVEIISDRVSTQVEVIKGKSILEAGLDAGIELPYSCQTGSCLICKGKVVAGDVKTIGITHRPDKLLPGEQLLCCTYPLSEGIKVES</sequence>
<keyword evidence="12" id="KW-1185">Reference proteome</keyword>
<keyword evidence="4" id="KW-0479">Metal-binding</keyword>
<dbReference type="AlphaFoldDB" id="A0A929PWT1"/>
<dbReference type="InterPro" id="IPR050415">
    <property type="entry name" value="MRET"/>
</dbReference>
<dbReference type="Gene3D" id="3.40.50.80">
    <property type="entry name" value="Nucleotide-binding domain of ferredoxin-NADP reductase (FNR) module"/>
    <property type="match status" value="1"/>
</dbReference>
<keyword evidence="7" id="KW-0408">Iron</keyword>
<keyword evidence="6" id="KW-0560">Oxidoreductase</keyword>
<dbReference type="Proteomes" id="UP000622475">
    <property type="component" value="Unassembled WGS sequence"/>
</dbReference>
<keyword evidence="8" id="KW-0411">Iron-sulfur</keyword>
<evidence type="ECO:0000256" key="2">
    <source>
        <dbReference type="ARBA" id="ARBA00022630"/>
    </source>
</evidence>
<accession>A0A929PWT1</accession>
<dbReference type="InterPro" id="IPR039261">
    <property type="entry name" value="FNR_nucleotide-bd"/>
</dbReference>
<dbReference type="InterPro" id="IPR036010">
    <property type="entry name" value="2Fe-2S_ferredoxin-like_sf"/>
</dbReference>
<dbReference type="InterPro" id="IPR001433">
    <property type="entry name" value="OxRdtase_FAD/NAD-bd"/>
</dbReference>
<comment type="cofactor">
    <cofactor evidence="1">
        <name>FAD</name>
        <dbReference type="ChEBI" id="CHEBI:57692"/>
    </cofactor>
</comment>
<dbReference type="CDD" id="cd06214">
    <property type="entry name" value="PA_degradation_oxidoreductase_like"/>
    <property type="match status" value="1"/>
</dbReference>
<feature type="domain" description="FAD-binding FR-type" evidence="10">
    <location>
        <begin position="1"/>
        <end position="104"/>
    </location>
</feature>
<evidence type="ECO:0000259" key="9">
    <source>
        <dbReference type="PROSITE" id="PS51085"/>
    </source>
</evidence>
<dbReference type="GO" id="GO:0016491">
    <property type="term" value="F:oxidoreductase activity"/>
    <property type="evidence" value="ECO:0007669"/>
    <property type="project" value="UniProtKB-KW"/>
</dbReference>
<name>A0A929PWT1_9SPHI</name>
<keyword evidence="5" id="KW-0274">FAD</keyword>
<dbReference type="PRINTS" id="PR00371">
    <property type="entry name" value="FPNCR"/>
</dbReference>
<dbReference type="PROSITE" id="PS51085">
    <property type="entry name" value="2FE2S_FER_2"/>
    <property type="match status" value="1"/>
</dbReference>
<dbReference type="SUPFAM" id="SSF54292">
    <property type="entry name" value="2Fe-2S ferredoxin-like"/>
    <property type="match status" value="1"/>
</dbReference>
<evidence type="ECO:0000256" key="8">
    <source>
        <dbReference type="ARBA" id="ARBA00023014"/>
    </source>
</evidence>
<evidence type="ECO:0000256" key="4">
    <source>
        <dbReference type="ARBA" id="ARBA00022723"/>
    </source>
</evidence>
<keyword evidence="2" id="KW-0285">Flavoprotein</keyword>
<dbReference type="GO" id="GO:0051537">
    <property type="term" value="F:2 iron, 2 sulfur cluster binding"/>
    <property type="evidence" value="ECO:0007669"/>
    <property type="project" value="UniProtKB-KW"/>
</dbReference>
<dbReference type="SUPFAM" id="SSF63380">
    <property type="entry name" value="Riboflavin synthase domain-like"/>
    <property type="match status" value="1"/>
</dbReference>
<dbReference type="InterPro" id="IPR012675">
    <property type="entry name" value="Beta-grasp_dom_sf"/>
</dbReference>
<dbReference type="RefSeq" id="WP_194111591.1">
    <property type="nucleotide sequence ID" value="NZ_JADFFL010000003.1"/>
</dbReference>
<dbReference type="InterPro" id="IPR001709">
    <property type="entry name" value="Flavoprot_Pyr_Nucl_cyt_Rdtase"/>
</dbReference>
<dbReference type="Gene3D" id="2.40.30.10">
    <property type="entry name" value="Translation factors"/>
    <property type="match status" value="1"/>
</dbReference>
<evidence type="ECO:0000259" key="10">
    <source>
        <dbReference type="PROSITE" id="PS51384"/>
    </source>
</evidence>
<dbReference type="Pfam" id="PF00175">
    <property type="entry name" value="NAD_binding_1"/>
    <property type="match status" value="1"/>
</dbReference>
<proteinExistence type="predicted"/>
<organism evidence="11 12">
    <name type="scientific">Mucilaginibacter myungsuensis</name>
    <dbReference type="NCBI Taxonomy" id="649104"/>
    <lineage>
        <taxon>Bacteria</taxon>
        <taxon>Pseudomonadati</taxon>
        <taxon>Bacteroidota</taxon>
        <taxon>Sphingobacteriia</taxon>
        <taxon>Sphingobacteriales</taxon>
        <taxon>Sphingobacteriaceae</taxon>
        <taxon>Mucilaginibacter</taxon>
    </lineage>
</organism>
<reference evidence="11" key="1">
    <citation type="submission" date="2020-10" db="EMBL/GenBank/DDBJ databases">
        <title>Mucilaginibacter mali sp. nov., isolated from rhizosphere soil of apple orchard.</title>
        <authorList>
            <person name="Lee J.-S."/>
            <person name="Kim H.S."/>
            <person name="Kim J.-S."/>
        </authorList>
    </citation>
    <scope>NUCLEOTIDE SEQUENCE</scope>
    <source>
        <strain evidence="11">KCTC 22746</strain>
    </source>
</reference>
<evidence type="ECO:0000256" key="1">
    <source>
        <dbReference type="ARBA" id="ARBA00001974"/>
    </source>
</evidence>
<evidence type="ECO:0000256" key="7">
    <source>
        <dbReference type="ARBA" id="ARBA00023004"/>
    </source>
</evidence>
<evidence type="ECO:0000313" key="11">
    <source>
        <dbReference type="EMBL" id="MBE9662421.1"/>
    </source>
</evidence>
<dbReference type="Gene3D" id="3.10.20.30">
    <property type="match status" value="1"/>
</dbReference>
<evidence type="ECO:0000256" key="3">
    <source>
        <dbReference type="ARBA" id="ARBA00022714"/>
    </source>
</evidence>
<protein>
    <submittedName>
        <fullName evidence="11">Ferredoxin--NADP reductase</fullName>
    </submittedName>
</protein>
<evidence type="ECO:0000256" key="6">
    <source>
        <dbReference type="ARBA" id="ARBA00023002"/>
    </source>
</evidence>
<dbReference type="PANTHER" id="PTHR47354:SF8">
    <property type="entry name" value="1,2-PHENYLACETYL-COA EPOXIDASE, SUBUNIT E"/>
    <property type="match status" value="1"/>
</dbReference>
<dbReference type="InterPro" id="IPR017938">
    <property type="entry name" value="Riboflavin_synthase-like_b-brl"/>
</dbReference>
<dbReference type="Pfam" id="PF00111">
    <property type="entry name" value="Fer2"/>
    <property type="match status" value="1"/>
</dbReference>
<dbReference type="PROSITE" id="PS51384">
    <property type="entry name" value="FAD_FR"/>
    <property type="match status" value="1"/>
</dbReference>
<gene>
    <name evidence="11" type="ORF">IRJ16_11040</name>
</gene>
<evidence type="ECO:0000313" key="12">
    <source>
        <dbReference type="Proteomes" id="UP000622475"/>
    </source>
</evidence>
<dbReference type="GO" id="GO:0046872">
    <property type="term" value="F:metal ion binding"/>
    <property type="evidence" value="ECO:0007669"/>
    <property type="project" value="UniProtKB-KW"/>
</dbReference>
<dbReference type="Pfam" id="PF00970">
    <property type="entry name" value="FAD_binding_6"/>
    <property type="match status" value="1"/>
</dbReference>
<dbReference type="CDD" id="cd00207">
    <property type="entry name" value="fer2"/>
    <property type="match status" value="1"/>
</dbReference>
<dbReference type="GO" id="GO:0050660">
    <property type="term" value="F:flavin adenine dinucleotide binding"/>
    <property type="evidence" value="ECO:0007669"/>
    <property type="project" value="TreeGrafter"/>
</dbReference>
<dbReference type="EMBL" id="JADFFL010000003">
    <property type="protein sequence ID" value="MBE9662421.1"/>
    <property type="molecule type" value="Genomic_DNA"/>
</dbReference>
<feature type="domain" description="2Fe-2S ferredoxin-type" evidence="9">
    <location>
        <begin position="258"/>
        <end position="344"/>
    </location>
</feature>
<comment type="caution">
    <text evidence="11">The sequence shown here is derived from an EMBL/GenBank/DDBJ whole genome shotgun (WGS) entry which is preliminary data.</text>
</comment>
<dbReference type="InterPro" id="IPR001041">
    <property type="entry name" value="2Fe-2S_ferredoxin-type"/>
</dbReference>
<dbReference type="PANTHER" id="PTHR47354">
    <property type="entry name" value="NADH OXIDOREDUCTASE HCR"/>
    <property type="match status" value="1"/>
</dbReference>
<dbReference type="InterPro" id="IPR008333">
    <property type="entry name" value="Cbr1-like_FAD-bd_dom"/>
</dbReference>
<dbReference type="SUPFAM" id="SSF52343">
    <property type="entry name" value="Ferredoxin reductase-like, C-terminal NADP-linked domain"/>
    <property type="match status" value="1"/>
</dbReference>